<dbReference type="InterPro" id="IPR007278">
    <property type="entry name" value="DUF397"/>
</dbReference>
<proteinExistence type="predicted"/>
<accession>A0ABW9P2S5</accession>
<name>A0ABW9P2S5_9ACTN</name>
<gene>
    <name evidence="2" type="ORF">FFZ77_30750</name>
</gene>
<feature type="domain" description="DUF397" evidence="1">
    <location>
        <begin position="6"/>
        <end position="25"/>
    </location>
</feature>
<sequence length="114" mass="12057">MAPESAWFKSSYSDSQGGACVEIAALFPEHAWHKSSYSDGAGNNCVEVAAPIAEHMWKKSSYSDSQGGSCVEVAALPARVGIRDSKDKQGPALLVPTPAWRDFVAFAAGPIISE</sequence>
<keyword evidence="3" id="KW-1185">Reference proteome</keyword>
<protein>
    <submittedName>
        <fullName evidence="2">DUF397 domain-containing protein</fullName>
    </submittedName>
</protein>
<dbReference type="EMBL" id="VDEQ01000367">
    <property type="protein sequence ID" value="MQS39805.1"/>
    <property type="molecule type" value="Genomic_DNA"/>
</dbReference>
<evidence type="ECO:0000313" key="2">
    <source>
        <dbReference type="EMBL" id="MQS39805.1"/>
    </source>
</evidence>
<dbReference type="RefSeq" id="WP_323372473.1">
    <property type="nucleotide sequence ID" value="NZ_VDEQ01000367.1"/>
</dbReference>
<feature type="domain" description="DUF397" evidence="1">
    <location>
        <begin position="31"/>
        <end position="49"/>
    </location>
</feature>
<dbReference type="Proteomes" id="UP000460558">
    <property type="component" value="Unassembled WGS sequence"/>
</dbReference>
<evidence type="ECO:0000259" key="1">
    <source>
        <dbReference type="Pfam" id="PF04149"/>
    </source>
</evidence>
<reference evidence="2 3" key="1">
    <citation type="submission" date="2019-06" db="EMBL/GenBank/DDBJ databases">
        <title>Comparative genomics and metabolomics analyses of clavulanic acid producing Streptomyces species provides insight into specialized metabolism and evolution of beta-lactam biosynthetic gene clusters.</title>
        <authorList>
            <person name="Moore M.A."/>
            <person name="Cruz-Morales P."/>
            <person name="Barona Gomez F."/>
            <person name="Kapil T."/>
        </authorList>
    </citation>
    <scope>NUCLEOTIDE SEQUENCE [LARGE SCALE GENOMIC DNA]</scope>
    <source>
        <strain evidence="2 3">T-272</strain>
    </source>
</reference>
<comment type="caution">
    <text evidence="2">The sequence shown here is derived from an EMBL/GenBank/DDBJ whole genome shotgun (WGS) entry which is preliminary data.</text>
</comment>
<feature type="domain" description="DUF397" evidence="1">
    <location>
        <begin position="57"/>
        <end position="106"/>
    </location>
</feature>
<evidence type="ECO:0000313" key="3">
    <source>
        <dbReference type="Proteomes" id="UP000460558"/>
    </source>
</evidence>
<organism evidence="2 3">
    <name type="scientific">Streptomyces katsurahamanus</name>
    <dbReference type="NCBI Taxonomy" id="2577098"/>
    <lineage>
        <taxon>Bacteria</taxon>
        <taxon>Bacillati</taxon>
        <taxon>Actinomycetota</taxon>
        <taxon>Actinomycetes</taxon>
        <taxon>Kitasatosporales</taxon>
        <taxon>Streptomycetaceae</taxon>
        <taxon>Streptomyces</taxon>
    </lineage>
</organism>
<dbReference type="Pfam" id="PF04149">
    <property type="entry name" value="DUF397"/>
    <property type="match status" value="3"/>
</dbReference>